<evidence type="ECO:0000313" key="2">
    <source>
        <dbReference type="Proteomes" id="UP000828390"/>
    </source>
</evidence>
<protein>
    <submittedName>
        <fullName evidence="1">Uncharacterized protein</fullName>
    </submittedName>
</protein>
<dbReference type="EMBL" id="JAIWYP010000004">
    <property type="protein sequence ID" value="KAH3837894.1"/>
    <property type="molecule type" value="Genomic_DNA"/>
</dbReference>
<comment type="caution">
    <text evidence="1">The sequence shown here is derived from an EMBL/GenBank/DDBJ whole genome shotgun (WGS) entry which is preliminary data.</text>
</comment>
<accession>A0A9D4KE93</accession>
<name>A0A9D4KE93_DREPO</name>
<evidence type="ECO:0000313" key="1">
    <source>
        <dbReference type="EMBL" id="KAH3837894.1"/>
    </source>
</evidence>
<keyword evidence="2" id="KW-1185">Reference proteome</keyword>
<proteinExistence type="predicted"/>
<gene>
    <name evidence="1" type="ORF">DPMN_111296</name>
</gene>
<sequence length="86" mass="10385">MSFSNCIQHLYCRLSDRLTYWILVHSGRPLGGCHHRGKHHHLFRCCYQGQGVNRLPLFRRRQCRHDLLIRRLMRSCILTIMDDKRP</sequence>
<dbReference type="Proteomes" id="UP000828390">
    <property type="component" value="Unassembled WGS sequence"/>
</dbReference>
<organism evidence="1 2">
    <name type="scientific">Dreissena polymorpha</name>
    <name type="common">Zebra mussel</name>
    <name type="synonym">Mytilus polymorpha</name>
    <dbReference type="NCBI Taxonomy" id="45954"/>
    <lineage>
        <taxon>Eukaryota</taxon>
        <taxon>Metazoa</taxon>
        <taxon>Spiralia</taxon>
        <taxon>Lophotrochozoa</taxon>
        <taxon>Mollusca</taxon>
        <taxon>Bivalvia</taxon>
        <taxon>Autobranchia</taxon>
        <taxon>Heteroconchia</taxon>
        <taxon>Euheterodonta</taxon>
        <taxon>Imparidentia</taxon>
        <taxon>Neoheterodontei</taxon>
        <taxon>Myida</taxon>
        <taxon>Dreissenoidea</taxon>
        <taxon>Dreissenidae</taxon>
        <taxon>Dreissena</taxon>
    </lineage>
</organism>
<dbReference type="AlphaFoldDB" id="A0A9D4KE93"/>
<reference evidence="1" key="1">
    <citation type="journal article" date="2019" name="bioRxiv">
        <title>The Genome of the Zebra Mussel, Dreissena polymorpha: A Resource for Invasive Species Research.</title>
        <authorList>
            <person name="McCartney M.A."/>
            <person name="Auch B."/>
            <person name="Kono T."/>
            <person name="Mallez S."/>
            <person name="Zhang Y."/>
            <person name="Obille A."/>
            <person name="Becker A."/>
            <person name="Abrahante J.E."/>
            <person name="Garbe J."/>
            <person name="Badalamenti J.P."/>
            <person name="Herman A."/>
            <person name="Mangelson H."/>
            <person name="Liachko I."/>
            <person name="Sullivan S."/>
            <person name="Sone E.D."/>
            <person name="Koren S."/>
            <person name="Silverstein K.A.T."/>
            <person name="Beckman K.B."/>
            <person name="Gohl D.M."/>
        </authorList>
    </citation>
    <scope>NUCLEOTIDE SEQUENCE</scope>
    <source>
        <strain evidence="1">Duluth1</strain>
        <tissue evidence="1">Whole animal</tissue>
    </source>
</reference>
<reference evidence="1" key="2">
    <citation type="submission" date="2020-11" db="EMBL/GenBank/DDBJ databases">
        <authorList>
            <person name="McCartney M.A."/>
            <person name="Auch B."/>
            <person name="Kono T."/>
            <person name="Mallez S."/>
            <person name="Becker A."/>
            <person name="Gohl D.M."/>
            <person name="Silverstein K.A.T."/>
            <person name="Koren S."/>
            <person name="Bechman K.B."/>
            <person name="Herman A."/>
            <person name="Abrahante J.E."/>
            <person name="Garbe J."/>
        </authorList>
    </citation>
    <scope>NUCLEOTIDE SEQUENCE</scope>
    <source>
        <strain evidence="1">Duluth1</strain>
        <tissue evidence="1">Whole animal</tissue>
    </source>
</reference>